<gene>
    <name evidence="5" type="ORF">MTR67_038851</name>
</gene>
<dbReference type="AlphaFoldDB" id="A0AAF0ZN95"/>
<dbReference type="GO" id="GO:0006357">
    <property type="term" value="P:regulation of transcription by RNA polymerase II"/>
    <property type="evidence" value="ECO:0007669"/>
    <property type="project" value="TreeGrafter"/>
</dbReference>
<protein>
    <recommendedName>
        <fullName evidence="7">Translation initiation factor beta propellor-like domain-containing protein</fullName>
    </recommendedName>
</protein>
<evidence type="ECO:0000256" key="1">
    <source>
        <dbReference type="ARBA" id="ARBA00004123"/>
    </source>
</evidence>
<keyword evidence="3" id="KW-0677">Repeat</keyword>
<evidence type="ECO:0000256" key="3">
    <source>
        <dbReference type="ARBA" id="ARBA00022737"/>
    </source>
</evidence>
<dbReference type="EMBL" id="CP133620">
    <property type="protein sequence ID" value="WMV45466.1"/>
    <property type="molecule type" value="Genomic_DNA"/>
</dbReference>
<evidence type="ECO:0000256" key="2">
    <source>
        <dbReference type="ARBA" id="ARBA00022574"/>
    </source>
</evidence>
<keyword evidence="6" id="KW-1185">Reference proteome</keyword>
<dbReference type="InterPro" id="IPR045183">
    <property type="entry name" value="Ebi-like"/>
</dbReference>
<evidence type="ECO:0000313" key="5">
    <source>
        <dbReference type="EMBL" id="WMV45466.1"/>
    </source>
</evidence>
<dbReference type="Proteomes" id="UP001234989">
    <property type="component" value="Chromosome 9"/>
</dbReference>
<proteinExistence type="predicted"/>
<reference evidence="5" key="1">
    <citation type="submission" date="2023-08" db="EMBL/GenBank/DDBJ databases">
        <title>A de novo genome assembly of Solanum verrucosum Schlechtendal, a Mexican diploid species geographically isolated from the other diploid A-genome species in potato relatives.</title>
        <authorList>
            <person name="Hosaka K."/>
        </authorList>
    </citation>
    <scope>NUCLEOTIDE SEQUENCE</scope>
    <source>
        <tissue evidence="5">Young leaves</tissue>
    </source>
</reference>
<dbReference type="InterPro" id="IPR036322">
    <property type="entry name" value="WD40_repeat_dom_sf"/>
</dbReference>
<name>A0AAF0ZN95_SOLVR</name>
<sequence length="87" mass="10110">MLRHLIEMFVYILTIVIQPHSGPLLDIDWRNNNAFSTSYTDGIIYVCKVGERRPVKTFSRHQNEINAIEWDPSGSCRLHALKIPQLM</sequence>
<dbReference type="SUPFAM" id="SSF50978">
    <property type="entry name" value="WD40 repeat-like"/>
    <property type="match status" value="1"/>
</dbReference>
<dbReference type="PANTHER" id="PTHR22846">
    <property type="entry name" value="WD40 REPEAT PROTEIN"/>
    <property type="match status" value="1"/>
</dbReference>
<dbReference type="PANTHER" id="PTHR22846:SF67">
    <property type="entry name" value="F-BOX-LIKE_WD REPEAT-CONTAINING PROTEIN TBL1XR1 ISOFORM X1"/>
    <property type="match status" value="1"/>
</dbReference>
<dbReference type="GO" id="GO:0000118">
    <property type="term" value="C:histone deacetylase complex"/>
    <property type="evidence" value="ECO:0007669"/>
    <property type="project" value="TreeGrafter"/>
</dbReference>
<dbReference type="InterPro" id="IPR015943">
    <property type="entry name" value="WD40/YVTN_repeat-like_dom_sf"/>
</dbReference>
<dbReference type="Gene3D" id="2.130.10.10">
    <property type="entry name" value="YVTN repeat-like/Quinoprotein amine dehydrogenase"/>
    <property type="match status" value="1"/>
</dbReference>
<evidence type="ECO:0008006" key="7">
    <source>
        <dbReference type="Google" id="ProtNLM"/>
    </source>
</evidence>
<accession>A0AAF0ZN95</accession>
<organism evidence="5 6">
    <name type="scientific">Solanum verrucosum</name>
    <dbReference type="NCBI Taxonomy" id="315347"/>
    <lineage>
        <taxon>Eukaryota</taxon>
        <taxon>Viridiplantae</taxon>
        <taxon>Streptophyta</taxon>
        <taxon>Embryophyta</taxon>
        <taxon>Tracheophyta</taxon>
        <taxon>Spermatophyta</taxon>
        <taxon>Magnoliopsida</taxon>
        <taxon>eudicotyledons</taxon>
        <taxon>Gunneridae</taxon>
        <taxon>Pentapetalae</taxon>
        <taxon>asterids</taxon>
        <taxon>lamiids</taxon>
        <taxon>Solanales</taxon>
        <taxon>Solanaceae</taxon>
        <taxon>Solanoideae</taxon>
        <taxon>Solaneae</taxon>
        <taxon>Solanum</taxon>
    </lineage>
</organism>
<keyword evidence="4" id="KW-0539">Nucleus</keyword>
<dbReference type="GO" id="GO:0003714">
    <property type="term" value="F:transcription corepressor activity"/>
    <property type="evidence" value="ECO:0007669"/>
    <property type="project" value="InterPro"/>
</dbReference>
<comment type="subcellular location">
    <subcellularLocation>
        <location evidence="1">Nucleus</location>
    </subcellularLocation>
</comment>
<keyword evidence="2" id="KW-0853">WD repeat</keyword>
<evidence type="ECO:0000313" key="6">
    <source>
        <dbReference type="Proteomes" id="UP001234989"/>
    </source>
</evidence>
<evidence type="ECO:0000256" key="4">
    <source>
        <dbReference type="ARBA" id="ARBA00023242"/>
    </source>
</evidence>